<evidence type="ECO:0000313" key="2">
    <source>
        <dbReference type="EMBL" id="GMN51365.1"/>
    </source>
</evidence>
<accession>A0AA88AFW4</accession>
<feature type="compositionally biased region" description="Basic residues" evidence="1">
    <location>
        <begin position="272"/>
        <end position="284"/>
    </location>
</feature>
<comment type="caution">
    <text evidence="2">The sequence shown here is derived from an EMBL/GenBank/DDBJ whole genome shotgun (WGS) entry which is preliminary data.</text>
</comment>
<dbReference type="Proteomes" id="UP001187192">
    <property type="component" value="Unassembled WGS sequence"/>
</dbReference>
<name>A0AA88AFW4_FICCA</name>
<sequence>MERNRVSENHRGRRCFHDGYIGNIPRISKDYLGAETDIGNVIKKSSRRLDNGQLGILRGWTCASNLMERSRIHHLKLLAIQYEQETQGSFESVGTNDILIKSLGNAEHSGRIWGQSKFVKQSQYFNIVQSPKENAEVSGVKWELAALERTVQALCAKHDINQDTKAEETIAATIDQHNSFKASCTLNEKEAGASDPQPMPNASEENVRGIITVPKLKHALLPILTNEATCIEEVVSGFFAWLKRLVVLETSMSQASRGPSHAPDREVEGSKQIKKIAGKKKIQS</sequence>
<organism evidence="2 3">
    <name type="scientific">Ficus carica</name>
    <name type="common">Common fig</name>
    <dbReference type="NCBI Taxonomy" id="3494"/>
    <lineage>
        <taxon>Eukaryota</taxon>
        <taxon>Viridiplantae</taxon>
        <taxon>Streptophyta</taxon>
        <taxon>Embryophyta</taxon>
        <taxon>Tracheophyta</taxon>
        <taxon>Spermatophyta</taxon>
        <taxon>Magnoliopsida</taxon>
        <taxon>eudicotyledons</taxon>
        <taxon>Gunneridae</taxon>
        <taxon>Pentapetalae</taxon>
        <taxon>rosids</taxon>
        <taxon>fabids</taxon>
        <taxon>Rosales</taxon>
        <taxon>Moraceae</taxon>
        <taxon>Ficeae</taxon>
        <taxon>Ficus</taxon>
    </lineage>
</organism>
<dbReference type="AlphaFoldDB" id="A0AA88AFW4"/>
<dbReference type="PANTHER" id="PTHR33018">
    <property type="entry name" value="OS10G0338966 PROTEIN-RELATED"/>
    <property type="match status" value="1"/>
</dbReference>
<dbReference type="PANTHER" id="PTHR33018:SF34">
    <property type="entry name" value="OS02G0472350 PROTEIN"/>
    <property type="match status" value="1"/>
</dbReference>
<dbReference type="EMBL" id="BTGU01000037">
    <property type="protein sequence ID" value="GMN51365.1"/>
    <property type="molecule type" value="Genomic_DNA"/>
</dbReference>
<keyword evidence="3" id="KW-1185">Reference proteome</keyword>
<protein>
    <submittedName>
        <fullName evidence="2">Uncharacterized protein</fullName>
    </submittedName>
</protein>
<gene>
    <name evidence="2" type="ORF">TIFTF001_020510</name>
</gene>
<evidence type="ECO:0000313" key="3">
    <source>
        <dbReference type="Proteomes" id="UP001187192"/>
    </source>
</evidence>
<evidence type="ECO:0000256" key="1">
    <source>
        <dbReference type="SAM" id="MobiDB-lite"/>
    </source>
</evidence>
<feature type="region of interest" description="Disordered" evidence="1">
    <location>
        <begin position="252"/>
        <end position="284"/>
    </location>
</feature>
<feature type="compositionally biased region" description="Basic and acidic residues" evidence="1">
    <location>
        <begin position="262"/>
        <end position="271"/>
    </location>
</feature>
<proteinExistence type="predicted"/>
<reference evidence="2" key="1">
    <citation type="submission" date="2023-07" db="EMBL/GenBank/DDBJ databases">
        <title>draft genome sequence of fig (Ficus carica).</title>
        <authorList>
            <person name="Takahashi T."/>
            <person name="Nishimura K."/>
        </authorList>
    </citation>
    <scope>NUCLEOTIDE SEQUENCE</scope>
</reference>